<feature type="compositionally biased region" description="Low complexity" evidence="1">
    <location>
        <begin position="78"/>
        <end position="98"/>
    </location>
</feature>
<evidence type="ECO:0000313" key="3">
    <source>
        <dbReference type="Proteomes" id="UP000037035"/>
    </source>
</evidence>
<dbReference type="VEuPathDB" id="FungiDB:VP01_6908g1"/>
<dbReference type="AlphaFoldDB" id="A0A0L6UEB1"/>
<evidence type="ECO:0008006" key="4">
    <source>
        <dbReference type="Google" id="ProtNLM"/>
    </source>
</evidence>
<evidence type="ECO:0000313" key="2">
    <source>
        <dbReference type="EMBL" id="KNZ46836.1"/>
    </source>
</evidence>
<gene>
    <name evidence="2" type="ORF">VP01_6908g1</name>
</gene>
<dbReference type="EMBL" id="LAVV01012281">
    <property type="protein sequence ID" value="KNZ46836.1"/>
    <property type="molecule type" value="Genomic_DNA"/>
</dbReference>
<feature type="non-terminal residue" evidence="2">
    <location>
        <position position="1"/>
    </location>
</feature>
<dbReference type="Proteomes" id="UP000037035">
    <property type="component" value="Unassembled WGS sequence"/>
</dbReference>
<organism evidence="2 3">
    <name type="scientific">Puccinia sorghi</name>
    <dbReference type="NCBI Taxonomy" id="27349"/>
    <lineage>
        <taxon>Eukaryota</taxon>
        <taxon>Fungi</taxon>
        <taxon>Dikarya</taxon>
        <taxon>Basidiomycota</taxon>
        <taxon>Pucciniomycotina</taxon>
        <taxon>Pucciniomycetes</taxon>
        <taxon>Pucciniales</taxon>
        <taxon>Pucciniaceae</taxon>
        <taxon>Puccinia</taxon>
    </lineage>
</organism>
<comment type="caution">
    <text evidence="2">The sequence shown here is derived from an EMBL/GenBank/DDBJ whole genome shotgun (WGS) entry which is preliminary data.</text>
</comment>
<dbReference type="OrthoDB" id="5552562at2759"/>
<name>A0A0L6UEB1_9BASI</name>
<protein>
    <recommendedName>
        <fullName evidence="4">DUF4939 domain-containing protein</fullName>
    </recommendedName>
</protein>
<sequence length="152" mass="16286">TGLYCLAHPDQFPVDGSKIIFMLTNLSGDAAKIWAQPLNQRVLNKSDPDVTPPTLAKFITSFNSYFLAPERKGPSKPSAPSSNPTTWSPTPSSSMSMPTIPLGATIPCHTFKISPPTHSTTATNPNAMDLLAMNGILSDSECVKMMQAGQCF</sequence>
<accession>A0A0L6UEB1</accession>
<keyword evidence="3" id="KW-1185">Reference proteome</keyword>
<feature type="region of interest" description="Disordered" evidence="1">
    <location>
        <begin position="70"/>
        <end position="98"/>
    </location>
</feature>
<reference evidence="2 3" key="1">
    <citation type="submission" date="2015-08" db="EMBL/GenBank/DDBJ databases">
        <title>Next Generation Sequencing and Analysis of the Genome of Puccinia sorghi L Schw, the Causal Agent of Maize Common Rust.</title>
        <authorList>
            <person name="Rochi L."/>
            <person name="Burguener G."/>
            <person name="Darino M."/>
            <person name="Turjanski A."/>
            <person name="Kreff E."/>
            <person name="Dieguez M.J."/>
            <person name="Sacco F."/>
        </authorList>
    </citation>
    <scope>NUCLEOTIDE SEQUENCE [LARGE SCALE GENOMIC DNA]</scope>
    <source>
        <strain evidence="2 3">RO10H11247</strain>
    </source>
</reference>
<evidence type="ECO:0000256" key="1">
    <source>
        <dbReference type="SAM" id="MobiDB-lite"/>
    </source>
</evidence>
<proteinExistence type="predicted"/>